<dbReference type="GO" id="GO:0016020">
    <property type="term" value="C:membrane"/>
    <property type="evidence" value="ECO:0007669"/>
    <property type="project" value="TreeGrafter"/>
</dbReference>
<dbReference type="OrthoDB" id="1700726at2759"/>
<comment type="caution">
    <text evidence="15">The sequence shown here is derived from an EMBL/GenBank/DDBJ whole genome shotgun (WGS) entry which is preliminary data.</text>
</comment>
<comment type="catalytic activity">
    <reaction evidence="11">
        <text>(E)-hexadec-2-enoate + ATP + CoA = (2E)-hexadecenoyl-CoA + AMP + diphosphate</text>
        <dbReference type="Rhea" id="RHEA:36139"/>
        <dbReference type="ChEBI" id="CHEBI:30616"/>
        <dbReference type="ChEBI" id="CHEBI:33019"/>
        <dbReference type="ChEBI" id="CHEBI:57287"/>
        <dbReference type="ChEBI" id="CHEBI:61526"/>
        <dbReference type="ChEBI" id="CHEBI:72745"/>
        <dbReference type="ChEBI" id="CHEBI:456215"/>
    </reaction>
    <physiologicalReaction direction="left-to-right" evidence="11">
        <dbReference type="Rhea" id="RHEA:36140"/>
    </physiologicalReaction>
</comment>
<dbReference type="Pfam" id="PF00501">
    <property type="entry name" value="AMP-binding"/>
    <property type="match status" value="1"/>
</dbReference>
<proteinExistence type="inferred from homology"/>
<dbReference type="PROSITE" id="PS00455">
    <property type="entry name" value="AMP_BINDING"/>
    <property type="match status" value="1"/>
</dbReference>
<dbReference type="InterPro" id="IPR020845">
    <property type="entry name" value="AMP-binding_CS"/>
</dbReference>
<feature type="domain" description="AMP-dependent synthetase/ligase" evidence="14">
    <location>
        <begin position="103"/>
        <end position="511"/>
    </location>
</feature>
<evidence type="ECO:0000256" key="7">
    <source>
        <dbReference type="ARBA" id="ARBA00024484"/>
    </source>
</evidence>
<evidence type="ECO:0000259" key="14">
    <source>
        <dbReference type="Pfam" id="PF00501"/>
    </source>
</evidence>
<comment type="catalytic activity">
    <reaction evidence="10">
        <text>(5Z,8Z,11Z,14Z)-eicosatetraenoate + ATP + CoA = (5Z,8Z,11Z,14Z)-eicosatetraenoyl-CoA + AMP + diphosphate</text>
        <dbReference type="Rhea" id="RHEA:19713"/>
        <dbReference type="ChEBI" id="CHEBI:30616"/>
        <dbReference type="ChEBI" id="CHEBI:32395"/>
        <dbReference type="ChEBI" id="CHEBI:33019"/>
        <dbReference type="ChEBI" id="CHEBI:57287"/>
        <dbReference type="ChEBI" id="CHEBI:57368"/>
        <dbReference type="ChEBI" id="CHEBI:456215"/>
        <dbReference type="EC" id="6.2.1.15"/>
    </reaction>
    <physiologicalReaction direction="left-to-right" evidence="10">
        <dbReference type="Rhea" id="RHEA:19714"/>
    </physiologicalReaction>
</comment>
<accession>A0A8S1GXS7</accession>
<sequence>MVHELSGAAAGLAAALLGSGYLLYQRLKGPDRVALPHGFSLDRQALPVKGQPGVWKSALMNGDDDVIYKFYAEVKTIYDMFIRGKQVSRGRECCGSRTADGLDYDYFSYVEVHEKANRFANALVHEFRCQPGNTTNVGIYARNCPQWLMSALACVGQSMVIVPLYDTLGSDAAAYIVSQAEISVVVVDKIEKARLLIENRGQMPTLKTIVVIESAKFADEDLLMASQRGIRLETFENALDLGARYEFAPNLPKPKDTYIICYTSGTTGTPKGVVLTHGNVVSNISAFLKLVSLFKPNLLDTSQIHISYLPLSHMMEQITHWTMLVTGSRIGYFRGNIQGLTDDMLTLKPTVFPVVPRLLNRLYDVIQAKVKAQGFFARLIYNFAFARKLSQLRRGIISKDTIWDRFVFKKIQAQIGGRVSIMVTGSAPISATVLETCRVATGALIAEGYGQTECTALATFTWLGDPAGGHCGGPAPCSLLKLGDVPELNYFAKDKKGEIRIKGPSVTKGYYNDPERTAELFDEDGFLQTGDIGEMLPNGTIRIIDRKKHIFKLAQGEYVAPEKIENVYVRAPVVQQVYVDGDSLQRWLIAVVVPEAQVLFDWNKSKGRSLRSLEEICADKEAQKYVLSELHAIGKENKLNSIEQVKKVILTTDVFTVENGLLTPTLKAKRPQLRQKYKAHMAKVYAENPNL</sequence>
<comment type="catalytic activity">
    <reaction evidence="7">
        <text>a long-chain fatty acid + ATP + CoA = a long-chain fatty acyl-CoA + AMP + diphosphate</text>
        <dbReference type="Rhea" id="RHEA:15421"/>
        <dbReference type="ChEBI" id="CHEBI:30616"/>
        <dbReference type="ChEBI" id="CHEBI:33019"/>
        <dbReference type="ChEBI" id="CHEBI:57287"/>
        <dbReference type="ChEBI" id="CHEBI:57560"/>
        <dbReference type="ChEBI" id="CHEBI:83139"/>
        <dbReference type="ChEBI" id="CHEBI:456215"/>
        <dbReference type="EC" id="6.2.1.3"/>
    </reaction>
    <physiologicalReaction direction="left-to-right" evidence="7">
        <dbReference type="Rhea" id="RHEA:15422"/>
    </physiologicalReaction>
</comment>
<evidence type="ECO:0000256" key="6">
    <source>
        <dbReference type="ARBA" id="ARBA00024469"/>
    </source>
</evidence>
<dbReference type="EMBL" id="CAJGYM010000007">
    <property type="protein sequence ID" value="CAD6187804.1"/>
    <property type="molecule type" value="Genomic_DNA"/>
</dbReference>
<dbReference type="SUPFAM" id="SSF56801">
    <property type="entry name" value="Acetyl-CoA synthetase-like"/>
    <property type="match status" value="1"/>
</dbReference>
<comment type="similarity">
    <text evidence="1 13">Belongs to the ATP-dependent AMP-binding enzyme family.</text>
</comment>
<dbReference type="InterPro" id="IPR045311">
    <property type="entry name" value="LC-FACS_euk"/>
</dbReference>
<evidence type="ECO:0000256" key="12">
    <source>
        <dbReference type="ARBA" id="ARBA00049139"/>
    </source>
</evidence>
<dbReference type="InterPro" id="IPR042099">
    <property type="entry name" value="ANL_N_sf"/>
</dbReference>
<evidence type="ECO:0000313" key="16">
    <source>
        <dbReference type="Proteomes" id="UP000835052"/>
    </source>
</evidence>
<protein>
    <recommendedName>
        <fullName evidence="13">Long-chain-fatty-acid--CoA ligase</fullName>
        <ecNumber evidence="13">6.2.1.3</ecNumber>
    </recommendedName>
</protein>
<dbReference type="EC" id="6.2.1.3" evidence="13"/>
<comment type="catalytic activity">
    <reaction evidence="8">
        <text>12-hydroxy-(5Z,8Z,10E,14Z)-eicosatetraenoate + ATP + CoA = 12-hydroxy-(5Z,8Z,10E,14Z)-eicosatetraenoyl-CoA + AMP + diphosphate</text>
        <dbReference type="Rhea" id="RHEA:52112"/>
        <dbReference type="ChEBI" id="CHEBI:30616"/>
        <dbReference type="ChEBI" id="CHEBI:33019"/>
        <dbReference type="ChEBI" id="CHEBI:57287"/>
        <dbReference type="ChEBI" id="CHEBI:90718"/>
        <dbReference type="ChEBI" id="CHEBI:136408"/>
        <dbReference type="ChEBI" id="CHEBI:456215"/>
    </reaction>
    <physiologicalReaction direction="left-to-right" evidence="8">
        <dbReference type="Rhea" id="RHEA:52113"/>
    </physiologicalReaction>
</comment>
<evidence type="ECO:0000256" key="13">
    <source>
        <dbReference type="RuleBase" id="RU369030"/>
    </source>
</evidence>
<comment type="function">
    <text evidence="13">Catalyzes the conversion of long-chain fatty acids to their active form acyl-CoAs for both synthesis of cellular lipids, and degradation via beta-oxidation.</text>
</comment>
<keyword evidence="3 13" id="KW-0547">Nucleotide-binding</keyword>
<dbReference type="PANTHER" id="PTHR43272">
    <property type="entry name" value="LONG-CHAIN-FATTY-ACID--COA LIGASE"/>
    <property type="match status" value="1"/>
</dbReference>
<dbReference type="GO" id="GO:0047676">
    <property type="term" value="F:arachidonate-CoA ligase activity"/>
    <property type="evidence" value="ECO:0007669"/>
    <property type="project" value="UniProtKB-EC"/>
</dbReference>
<evidence type="ECO:0000256" key="9">
    <source>
        <dbReference type="ARBA" id="ARBA00024532"/>
    </source>
</evidence>
<evidence type="ECO:0000256" key="11">
    <source>
        <dbReference type="ARBA" id="ARBA00024565"/>
    </source>
</evidence>
<comment type="catalytic activity">
    <reaction evidence="6">
        <text>5-hydroxy-(6E,8Z,11Z,14Z)-eicosatetraenoate + ATP + CoA = 5-hydroxy-(6E,8Z,11Z,14Z)-eicosatetraenoyl-CoA + AMP + diphosphate</text>
        <dbReference type="Rhea" id="RHEA:52108"/>
        <dbReference type="ChEBI" id="CHEBI:30616"/>
        <dbReference type="ChEBI" id="CHEBI:33019"/>
        <dbReference type="ChEBI" id="CHEBI:57287"/>
        <dbReference type="ChEBI" id="CHEBI:65341"/>
        <dbReference type="ChEBI" id="CHEBI:136407"/>
        <dbReference type="ChEBI" id="CHEBI:456215"/>
    </reaction>
    <physiologicalReaction direction="left-to-right" evidence="6">
        <dbReference type="Rhea" id="RHEA:52109"/>
    </physiologicalReaction>
</comment>
<keyword evidence="16" id="KW-1185">Reference proteome</keyword>
<dbReference type="GO" id="GO:0005524">
    <property type="term" value="F:ATP binding"/>
    <property type="evidence" value="ECO:0007669"/>
    <property type="project" value="UniProtKB-KW"/>
</dbReference>
<keyword evidence="5 13" id="KW-0067">ATP-binding</keyword>
<organism evidence="15 16">
    <name type="scientific">Caenorhabditis auriculariae</name>
    <dbReference type="NCBI Taxonomy" id="2777116"/>
    <lineage>
        <taxon>Eukaryota</taxon>
        <taxon>Metazoa</taxon>
        <taxon>Ecdysozoa</taxon>
        <taxon>Nematoda</taxon>
        <taxon>Chromadorea</taxon>
        <taxon>Rhabditida</taxon>
        <taxon>Rhabditina</taxon>
        <taxon>Rhabditomorpha</taxon>
        <taxon>Rhabditoidea</taxon>
        <taxon>Rhabditidae</taxon>
        <taxon>Peloderinae</taxon>
        <taxon>Caenorhabditis</taxon>
    </lineage>
</organism>
<dbReference type="PANTHER" id="PTHR43272:SF43">
    <property type="entry name" value="LONG-CHAIN-FATTY-ACID--COA LIGASE"/>
    <property type="match status" value="1"/>
</dbReference>
<evidence type="ECO:0000313" key="15">
    <source>
        <dbReference type="EMBL" id="CAD6187804.1"/>
    </source>
</evidence>
<name>A0A8S1GXS7_9PELO</name>
<gene>
    <name evidence="15" type="ORF">CAUJ_LOCUS3723</name>
</gene>
<evidence type="ECO:0000256" key="3">
    <source>
        <dbReference type="ARBA" id="ARBA00022741"/>
    </source>
</evidence>
<dbReference type="Proteomes" id="UP000835052">
    <property type="component" value="Unassembled WGS sequence"/>
</dbReference>
<keyword evidence="13" id="KW-0443">Lipid metabolism</keyword>
<dbReference type="GO" id="GO:0005783">
    <property type="term" value="C:endoplasmic reticulum"/>
    <property type="evidence" value="ECO:0007669"/>
    <property type="project" value="TreeGrafter"/>
</dbReference>
<dbReference type="Gene3D" id="3.40.50.12780">
    <property type="entry name" value="N-terminal domain of ligase-like"/>
    <property type="match status" value="1"/>
</dbReference>
<dbReference type="CDD" id="cd05927">
    <property type="entry name" value="LC-FACS_euk"/>
    <property type="match status" value="1"/>
</dbReference>
<keyword evidence="2 13" id="KW-0436">Ligase</keyword>
<evidence type="ECO:0000256" key="10">
    <source>
        <dbReference type="ARBA" id="ARBA00024548"/>
    </source>
</evidence>
<keyword evidence="4 13" id="KW-0276">Fatty acid metabolism</keyword>
<evidence type="ECO:0000256" key="1">
    <source>
        <dbReference type="ARBA" id="ARBA00006432"/>
    </source>
</evidence>
<reference evidence="15" key="1">
    <citation type="submission" date="2020-10" db="EMBL/GenBank/DDBJ databases">
        <authorList>
            <person name="Kikuchi T."/>
        </authorList>
    </citation>
    <scope>NUCLEOTIDE SEQUENCE</scope>
    <source>
        <strain evidence="15">NKZ352</strain>
    </source>
</reference>
<dbReference type="AlphaFoldDB" id="A0A8S1GXS7"/>
<evidence type="ECO:0000256" key="2">
    <source>
        <dbReference type="ARBA" id="ARBA00022598"/>
    </source>
</evidence>
<evidence type="ECO:0000256" key="5">
    <source>
        <dbReference type="ARBA" id="ARBA00022840"/>
    </source>
</evidence>
<comment type="catalytic activity">
    <reaction evidence="12">
        <text>hexadecanoate + ATP + CoA = hexadecanoyl-CoA + AMP + diphosphate</text>
        <dbReference type="Rhea" id="RHEA:30751"/>
        <dbReference type="ChEBI" id="CHEBI:7896"/>
        <dbReference type="ChEBI" id="CHEBI:30616"/>
        <dbReference type="ChEBI" id="CHEBI:33019"/>
        <dbReference type="ChEBI" id="CHEBI:57287"/>
        <dbReference type="ChEBI" id="CHEBI:57379"/>
        <dbReference type="ChEBI" id="CHEBI:456215"/>
    </reaction>
    <physiologicalReaction direction="left-to-right" evidence="12">
        <dbReference type="Rhea" id="RHEA:30752"/>
    </physiologicalReaction>
</comment>
<evidence type="ECO:0000256" key="8">
    <source>
        <dbReference type="ARBA" id="ARBA00024495"/>
    </source>
</evidence>
<evidence type="ECO:0000256" key="4">
    <source>
        <dbReference type="ARBA" id="ARBA00022832"/>
    </source>
</evidence>
<dbReference type="InterPro" id="IPR000873">
    <property type="entry name" value="AMP-dep_synth/lig_dom"/>
</dbReference>
<comment type="catalytic activity">
    <reaction evidence="9">
        <text>15-hydroxy-(5Z,8Z,11Z,13E)-eicosatetraenoate + ATP + CoA = 15-hydroxy-(5Z,8Z,11Z,13E)-eicosatetraenoyl-CoA + AMP + diphosphate</text>
        <dbReference type="Rhea" id="RHEA:52116"/>
        <dbReference type="ChEBI" id="CHEBI:30616"/>
        <dbReference type="ChEBI" id="CHEBI:33019"/>
        <dbReference type="ChEBI" id="CHEBI:57287"/>
        <dbReference type="ChEBI" id="CHEBI:78832"/>
        <dbReference type="ChEBI" id="CHEBI:136409"/>
        <dbReference type="ChEBI" id="CHEBI:456215"/>
    </reaction>
    <physiologicalReaction direction="left-to-right" evidence="9">
        <dbReference type="Rhea" id="RHEA:52117"/>
    </physiologicalReaction>
</comment>